<dbReference type="EMBL" id="SKCS01000078">
    <property type="protein sequence ID" value="TNN18324.1"/>
    <property type="molecule type" value="Genomic_DNA"/>
</dbReference>
<evidence type="ECO:0000256" key="5">
    <source>
        <dbReference type="SAM" id="Phobius"/>
    </source>
</evidence>
<organism evidence="6 7">
    <name type="scientific">Schistosoma japonicum</name>
    <name type="common">Blood fluke</name>
    <dbReference type="NCBI Taxonomy" id="6182"/>
    <lineage>
        <taxon>Eukaryota</taxon>
        <taxon>Metazoa</taxon>
        <taxon>Spiralia</taxon>
        <taxon>Lophotrochozoa</taxon>
        <taxon>Platyhelminthes</taxon>
        <taxon>Trematoda</taxon>
        <taxon>Digenea</taxon>
        <taxon>Strigeidida</taxon>
        <taxon>Schistosomatoidea</taxon>
        <taxon>Schistosomatidae</taxon>
        <taxon>Schistosoma</taxon>
    </lineage>
</organism>
<dbReference type="Pfam" id="PF00335">
    <property type="entry name" value="Tetraspanin"/>
    <property type="match status" value="1"/>
</dbReference>
<dbReference type="SUPFAM" id="SSF48652">
    <property type="entry name" value="Tetraspanin"/>
    <property type="match status" value="1"/>
</dbReference>
<keyword evidence="3 5" id="KW-1133">Transmembrane helix</keyword>
<dbReference type="OrthoDB" id="6257389at2759"/>
<dbReference type="AlphaFoldDB" id="A0A4Z2DP58"/>
<evidence type="ECO:0000256" key="3">
    <source>
        <dbReference type="ARBA" id="ARBA00022989"/>
    </source>
</evidence>
<protein>
    <submittedName>
        <fullName evidence="6">Lysophospholipid acyltransferase 7</fullName>
    </submittedName>
</protein>
<evidence type="ECO:0000313" key="6">
    <source>
        <dbReference type="EMBL" id="TNN18324.1"/>
    </source>
</evidence>
<feature type="transmembrane region" description="Helical" evidence="5">
    <location>
        <begin position="49"/>
        <end position="70"/>
    </location>
</feature>
<comment type="caution">
    <text evidence="6">The sequence shown here is derived from an EMBL/GenBank/DDBJ whole genome shotgun (WGS) entry which is preliminary data.</text>
</comment>
<reference evidence="6 7" key="1">
    <citation type="submission" date="2019-03" db="EMBL/GenBank/DDBJ databases">
        <title>An improved genome assembly of the fluke Schistosoma japonicum.</title>
        <authorList>
            <person name="Hu W."/>
            <person name="Luo F."/>
            <person name="Yin M."/>
            <person name="Mo X."/>
            <person name="Sun C."/>
            <person name="Wu Q."/>
            <person name="Zhu B."/>
            <person name="Xiang M."/>
            <person name="Wang J."/>
            <person name="Wang Y."/>
            <person name="Zhang T."/>
            <person name="Xu B."/>
            <person name="Zheng H."/>
            <person name="Feng Z."/>
        </authorList>
    </citation>
    <scope>NUCLEOTIDE SEQUENCE [LARGE SCALE GENOMIC DNA]</scope>
    <source>
        <strain evidence="6">HuSjv2</strain>
        <tissue evidence="6">Worms</tissue>
    </source>
</reference>
<feature type="transmembrane region" description="Helical" evidence="5">
    <location>
        <begin position="241"/>
        <end position="268"/>
    </location>
</feature>
<sequence length="270" mass="32109">MYHNILWRILCIWLFLFTLFYGIIAIIFHAYKTKLDFLTDTNNNQLVRSLATAFACLMLVNFSLAVKTFISGKYLLIIIFLTVSLFISTGEMFILIKVCQYRENLFLGYHMIDSFVKRLVQVYNSSEPGRFILDYIHTYFECCGYDEWHREWITVNNTTFQLAQQQVTNRIFVRWVPNSCCKKKIYLNDEVCGYYIPTINDNLVVLRQFHKPIHLPDKWYTKLNNDPCPELIYDWLGEIPVYLLMFALMIIAARILYTMYAVFIYVTINK</sequence>
<dbReference type="Gene3D" id="1.10.1450.10">
    <property type="entry name" value="Tetraspanin"/>
    <property type="match status" value="1"/>
</dbReference>
<keyword evidence="2 5" id="KW-0812">Transmembrane</keyword>
<gene>
    <name evidence="6" type="ORF">EWB00_010346</name>
</gene>
<evidence type="ECO:0000256" key="4">
    <source>
        <dbReference type="ARBA" id="ARBA00023136"/>
    </source>
</evidence>
<feature type="transmembrane region" description="Helical" evidence="5">
    <location>
        <begin position="6"/>
        <end position="28"/>
    </location>
</feature>
<dbReference type="GO" id="GO:0016020">
    <property type="term" value="C:membrane"/>
    <property type="evidence" value="ECO:0007669"/>
    <property type="project" value="UniProtKB-SubCell"/>
</dbReference>
<dbReference type="Proteomes" id="UP000311919">
    <property type="component" value="Unassembled WGS sequence"/>
</dbReference>
<evidence type="ECO:0000256" key="2">
    <source>
        <dbReference type="ARBA" id="ARBA00022692"/>
    </source>
</evidence>
<dbReference type="InterPro" id="IPR008952">
    <property type="entry name" value="Tetraspanin_EC2_sf"/>
</dbReference>
<comment type="subcellular location">
    <subcellularLocation>
        <location evidence="1">Membrane</location>
        <topology evidence="1">Multi-pass membrane protein</topology>
    </subcellularLocation>
</comment>
<keyword evidence="6" id="KW-0012">Acyltransferase</keyword>
<proteinExistence type="predicted"/>
<name>A0A4Z2DP58_SCHJA</name>
<evidence type="ECO:0000256" key="1">
    <source>
        <dbReference type="ARBA" id="ARBA00004141"/>
    </source>
</evidence>
<keyword evidence="7" id="KW-1185">Reference proteome</keyword>
<feature type="transmembrane region" description="Helical" evidence="5">
    <location>
        <begin position="76"/>
        <end position="96"/>
    </location>
</feature>
<dbReference type="GO" id="GO:0016746">
    <property type="term" value="F:acyltransferase activity"/>
    <property type="evidence" value="ECO:0007669"/>
    <property type="project" value="UniProtKB-KW"/>
</dbReference>
<evidence type="ECO:0000313" key="7">
    <source>
        <dbReference type="Proteomes" id="UP000311919"/>
    </source>
</evidence>
<keyword evidence="4 5" id="KW-0472">Membrane</keyword>
<keyword evidence="6" id="KW-0808">Transferase</keyword>
<accession>A0A4Z2DP58</accession>
<dbReference type="InterPro" id="IPR018499">
    <property type="entry name" value="Tetraspanin/Peripherin"/>
</dbReference>
<dbReference type="STRING" id="6182.A0A4Z2DP58"/>